<feature type="compositionally biased region" description="Basic and acidic residues" evidence="1">
    <location>
        <begin position="76"/>
        <end position="88"/>
    </location>
</feature>
<sequence>MSRCFLVNEKAESFSFFHIEKRKRDLSLTGCSLVDKEERGPLENGAHLWRANLQKRRGQNEPSTYTRGPSWIPVEAENHTRARPEHADPSLPFPDEDGRFLAPEGGYGGDRGPE</sequence>
<dbReference type="AlphaFoldDB" id="A0A452ZNR8"/>
<reference evidence="3" key="1">
    <citation type="journal article" date="2014" name="Science">
        <title>Ancient hybridizations among the ancestral genomes of bread wheat.</title>
        <authorList>
            <consortium name="International Wheat Genome Sequencing Consortium,"/>
            <person name="Marcussen T."/>
            <person name="Sandve S.R."/>
            <person name="Heier L."/>
            <person name="Spannagl M."/>
            <person name="Pfeifer M."/>
            <person name="Jakobsen K.S."/>
            <person name="Wulff B.B."/>
            <person name="Steuernagel B."/>
            <person name="Mayer K.F."/>
            <person name="Olsen O.A."/>
        </authorList>
    </citation>
    <scope>NUCLEOTIDE SEQUENCE [LARGE SCALE GENOMIC DNA]</scope>
    <source>
        <strain evidence="3">cv. AL8/78</strain>
    </source>
</reference>
<dbReference type="EnsemblPlants" id="AET1Gv20862800.1">
    <property type="protein sequence ID" value="AET1Gv20862800.1"/>
    <property type="gene ID" value="AET1Gv20862800"/>
</dbReference>
<reference evidence="2" key="4">
    <citation type="submission" date="2019-03" db="UniProtKB">
        <authorList>
            <consortium name="EnsemblPlants"/>
        </authorList>
    </citation>
    <scope>IDENTIFICATION</scope>
</reference>
<name>A0A452ZNR8_AEGTS</name>
<evidence type="ECO:0000313" key="3">
    <source>
        <dbReference type="Proteomes" id="UP000015105"/>
    </source>
</evidence>
<reference evidence="3" key="2">
    <citation type="journal article" date="2017" name="Nat. Plants">
        <title>The Aegilops tauschii genome reveals multiple impacts of transposons.</title>
        <authorList>
            <person name="Zhao G."/>
            <person name="Zou C."/>
            <person name="Li K."/>
            <person name="Wang K."/>
            <person name="Li T."/>
            <person name="Gao L."/>
            <person name="Zhang X."/>
            <person name="Wang H."/>
            <person name="Yang Z."/>
            <person name="Liu X."/>
            <person name="Jiang W."/>
            <person name="Mao L."/>
            <person name="Kong X."/>
            <person name="Jiao Y."/>
            <person name="Jia J."/>
        </authorList>
    </citation>
    <scope>NUCLEOTIDE SEQUENCE [LARGE SCALE GENOMIC DNA]</scope>
    <source>
        <strain evidence="3">cv. AL8/78</strain>
    </source>
</reference>
<dbReference type="Gramene" id="AET1Gv20862800.1">
    <property type="protein sequence ID" value="AET1Gv20862800.1"/>
    <property type="gene ID" value="AET1Gv20862800"/>
</dbReference>
<evidence type="ECO:0000256" key="1">
    <source>
        <dbReference type="SAM" id="MobiDB-lite"/>
    </source>
</evidence>
<reference evidence="2" key="3">
    <citation type="journal article" date="2017" name="Nature">
        <title>Genome sequence of the progenitor of the wheat D genome Aegilops tauschii.</title>
        <authorList>
            <person name="Luo M.C."/>
            <person name="Gu Y.Q."/>
            <person name="Puiu D."/>
            <person name="Wang H."/>
            <person name="Twardziok S.O."/>
            <person name="Deal K.R."/>
            <person name="Huo N."/>
            <person name="Zhu T."/>
            <person name="Wang L."/>
            <person name="Wang Y."/>
            <person name="McGuire P.E."/>
            <person name="Liu S."/>
            <person name="Long H."/>
            <person name="Ramasamy R.K."/>
            <person name="Rodriguez J.C."/>
            <person name="Van S.L."/>
            <person name="Yuan L."/>
            <person name="Wang Z."/>
            <person name="Xia Z."/>
            <person name="Xiao L."/>
            <person name="Anderson O.D."/>
            <person name="Ouyang S."/>
            <person name="Liang Y."/>
            <person name="Zimin A.V."/>
            <person name="Pertea G."/>
            <person name="Qi P."/>
            <person name="Bennetzen J.L."/>
            <person name="Dai X."/>
            <person name="Dawson M.W."/>
            <person name="Muller H.G."/>
            <person name="Kugler K."/>
            <person name="Rivarola-Duarte L."/>
            <person name="Spannagl M."/>
            <person name="Mayer K.F.X."/>
            <person name="Lu F.H."/>
            <person name="Bevan M.W."/>
            <person name="Leroy P."/>
            <person name="Li P."/>
            <person name="You F.M."/>
            <person name="Sun Q."/>
            <person name="Liu Z."/>
            <person name="Lyons E."/>
            <person name="Wicker T."/>
            <person name="Salzberg S.L."/>
            <person name="Devos K.M."/>
            <person name="Dvorak J."/>
        </authorList>
    </citation>
    <scope>NUCLEOTIDE SEQUENCE [LARGE SCALE GENOMIC DNA]</scope>
    <source>
        <strain evidence="2">cv. AL8/78</strain>
    </source>
</reference>
<reference evidence="2" key="5">
    <citation type="journal article" date="2021" name="G3 (Bethesda)">
        <title>Aegilops tauschii genome assembly Aet v5.0 features greater sequence contiguity and improved annotation.</title>
        <authorList>
            <person name="Wang L."/>
            <person name="Zhu T."/>
            <person name="Rodriguez J.C."/>
            <person name="Deal K.R."/>
            <person name="Dubcovsky J."/>
            <person name="McGuire P.E."/>
            <person name="Lux T."/>
            <person name="Spannagl M."/>
            <person name="Mayer K.F.X."/>
            <person name="Baldrich P."/>
            <person name="Meyers B.C."/>
            <person name="Huo N."/>
            <person name="Gu Y.Q."/>
            <person name="Zhou H."/>
            <person name="Devos K.M."/>
            <person name="Bennetzen J.L."/>
            <person name="Unver T."/>
            <person name="Budak H."/>
            <person name="Gulick P.J."/>
            <person name="Galiba G."/>
            <person name="Kalapos B."/>
            <person name="Nelson D.R."/>
            <person name="Li P."/>
            <person name="You F.M."/>
            <person name="Luo M.C."/>
            <person name="Dvorak J."/>
        </authorList>
    </citation>
    <scope>NUCLEOTIDE SEQUENCE [LARGE SCALE GENOMIC DNA]</scope>
    <source>
        <strain evidence="2">cv. AL8/78</strain>
    </source>
</reference>
<feature type="region of interest" description="Disordered" evidence="1">
    <location>
        <begin position="51"/>
        <end position="114"/>
    </location>
</feature>
<evidence type="ECO:0000313" key="2">
    <source>
        <dbReference type="EnsemblPlants" id="AET1Gv20862800.1"/>
    </source>
</evidence>
<protein>
    <submittedName>
        <fullName evidence="2">Uncharacterized protein</fullName>
    </submittedName>
</protein>
<organism evidence="2 3">
    <name type="scientific">Aegilops tauschii subsp. strangulata</name>
    <name type="common">Goatgrass</name>
    <dbReference type="NCBI Taxonomy" id="200361"/>
    <lineage>
        <taxon>Eukaryota</taxon>
        <taxon>Viridiplantae</taxon>
        <taxon>Streptophyta</taxon>
        <taxon>Embryophyta</taxon>
        <taxon>Tracheophyta</taxon>
        <taxon>Spermatophyta</taxon>
        <taxon>Magnoliopsida</taxon>
        <taxon>Liliopsida</taxon>
        <taxon>Poales</taxon>
        <taxon>Poaceae</taxon>
        <taxon>BOP clade</taxon>
        <taxon>Pooideae</taxon>
        <taxon>Triticodae</taxon>
        <taxon>Triticeae</taxon>
        <taxon>Triticinae</taxon>
        <taxon>Aegilops</taxon>
    </lineage>
</organism>
<proteinExistence type="predicted"/>
<feature type="compositionally biased region" description="Gly residues" evidence="1">
    <location>
        <begin position="105"/>
        <end position="114"/>
    </location>
</feature>
<dbReference type="Proteomes" id="UP000015105">
    <property type="component" value="Chromosome 1D"/>
</dbReference>
<accession>A0A452ZNR8</accession>
<keyword evidence="3" id="KW-1185">Reference proteome</keyword>